<sequence length="224" mass="27097">MKQKTLRLMEDAISSAGRWTWLETSENSIQLDFEDVQLYKPSLEKYTKHSSEITIRLADDPFFTIYYNDYQDINFLNIKNNLNIKNSKKKNYFLKEEDLQIKDDFSYKIIENGLKFQDFNLFEKINKDYKFKKTFLGNIDHFSNINNDFFNIDVDFLLVVIFDDIAIVCGANQINFFNDFESLNDHDIKKLSNQWWVYWVDYWKSKKTDHEYEYDPACEVFLWI</sequence>
<dbReference type="EMBL" id="JADIIN010000041">
    <property type="protein sequence ID" value="MBF4468740.1"/>
    <property type="molecule type" value="Genomic_DNA"/>
</dbReference>
<dbReference type="GeneID" id="66132636"/>
<reference evidence="1" key="1">
    <citation type="submission" date="2020-10" db="EMBL/GenBank/DDBJ databases">
        <title>Dehalococcoides mccartyi of a TCE/Cr reducing biochatode.</title>
        <authorList>
            <person name="Matturro B."/>
        </authorList>
    </citation>
    <scope>NUCLEOTIDE SEQUENCE</scope>
    <source>
        <strain evidence="1">Bin4</strain>
    </source>
</reference>
<accession>A0A843APM7</accession>
<gene>
    <name evidence="1" type="ORF">ISP01_04980</name>
</gene>
<name>A0A843APM7_METAZ</name>
<comment type="caution">
    <text evidence="1">The sequence shown here is derived from an EMBL/GenBank/DDBJ whole genome shotgun (WGS) entry which is preliminary data.</text>
</comment>
<evidence type="ECO:0000313" key="1">
    <source>
        <dbReference type="EMBL" id="MBF4468740.1"/>
    </source>
</evidence>
<dbReference type="Proteomes" id="UP000658733">
    <property type="component" value="Unassembled WGS sequence"/>
</dbReference>
<organism evidence="1 2">
    <name type="scientific">Methanobrevibacter arboriphilus</name>
    <dbReference type="NCBI Taxonomy" id="39441"/>
    <lineage>
        <taxon>Archaea</taxon>
        <taxon>Methanobacteriati</taxon>
        <taxon>Methanobacteriota</taxon>
        <taxon>Methanomada group</taxon>
        <taxon>Methanobacteria</taxon>
        <taxon>Methanobacteriales</taxon>
        <taxon>Methanobacteriaceae</taxon>
        <taxon>Methanobrevibacter</taxon>
    </lineage>
</organism>
<dbReference type="RefSeq" id="WP_042701386.1">
    <property type="nucleotide sequence ID" value="NZ_AP019779.1"/>
</dbReference>
<dbReference type="AlphaFoldDB" id="A0A843APM7"/>
<protein>
    <submittedName>
        <fullName evidence="1">Uncharacterized protein</fullName>
    </submittedName>
</protein>
<evidence type="ECO:0000313" key="2">
    <source>
        <dbReference type="Proteomes" id="UP000658733"/>
    </source>
</evidence>
<proteinExistence type="predicted"/>